<feature type="compositionally biased region" description="Polar residues" evidence="2">
    <location>
        <begin position="425"/>
        <end position="446"/>
    </location>
</feature>
<feature type="region of interest" description="Disordered" evidence="2">
    <location>
        <begin position="1"/>
        <end position="23"/>
    </location>
</feature>
<feature type="compositionally biased region" description="Polar residues" evidence="2">
    <location>
        <begin position="144"/>
        <end position="156"/>
    </location>
</feature>
<keyword evidence="1" id="KW-0238">DNA-binding</keyword>
<feature type="compositionally biased region" description="Polar residues" evidence="2">
    <location>
        <begin position="245"/>
        <end position="257"/>
    </location>
</feature>
<feature type="compositionally biased region" description="Acidic residues" evidence="2">
    <location>
        <begin position="319"/>
        <end position="339"/>
    </location>
</feature>
<organism evidence="4 5">
    <name type="scientific">Ooceraea biroi</name>
    <name type="common">Clonal raider ant</name>
    <name type="synonym">Cerapachys biroi</name>
    <dbReference type="NCBI Taxonomy" id="2015173"/>
    <lineage>
        <taxon>Eukaryota</taxon>
        <taxon>Metazoa</taxon>
        <taxon>Ecdysozoa</taxon>
        <taxon>Arthropoda</taxon>
        <taxon>Hexapoda</taxon>
        <taxon>Insecta</taxon>
        <taxon>Pterygota</taxon>
        <taxon>Neoptera</taxon>
        <taxon>Endopterygota</taxon>
        <taxon>Hymenoptera</taxon>
        <taxon>Apocrita</taxon>
        <taxon>Aculeata</taxon>
        <taxon>Formicoidea</taxon>
        <taxon>Formicidae</taxon>
        <taxon>Dorylinae</taxon>
        <taxon>Ooceraea</taxon>
    </lineage>
</organism>
<dbReference type="PRINTS" id="PR00044">
    <property type="entry name" value="LEUZIPPRMYC"/>
</dbReference>
<dbReference type="InterPro" id="IPR002418">
    <property type="entry name" value="Tscrpt_reg_Myc"/>
</dbReference>
<dbReference type="GO" id="GO:0003677">
    <property type="term" value="F:DNA binding"/>
    <property type="evidence" value="ECO:0007669"/>
    <property type="project" value="UniProtKB-KW"/>
</dbReference>
<dbReference type="Proteomes" id="UP000279307">
    <property type="component" value="Chromosome 9"/>
</dbReference>
<evidence type="ECO:0000256" key="2">
    <source>
        <dbReference type="SAM" id="MobiDB-lite"/>
    </source>
</evidence>
<evidence type="ECO:0000313" key="4">
    <source>
        <dbReference type="EMBL" id="RLU19150.1"/>
    </source>
</evidence>
<accession>A0A3L8DFB5</accession>
<evidence type="ECO:0000313" key="5">
    <source>
        <dbReference type="Proteomes" id="UP000279307"/>
    </source>
</evidence>
<dbReference type="SUPFAM" id="SSF47459">
    <property type="entry name" value="HLH, helix-loop-helix DNA-binding domain"/>
    <property type="match status" value="1"/>
</dbReference>
<gene>
    <name evidence="4" type="ORF">DMN91_009508</name>
</gene>
<evidence type="ECO:0000259" key="3">
    <source>
        <dbReference type="PROSITE" id="PS50888"/>
    </source>
</evidence>
<dbReference type="GO" id="GO:0046983">
    <property type="term" value="F:protein dimerization activity"/>
    <property type="evidence" value="ECO:0007669"/>
    <property type="project" value="InterPro"/>
</dbReference>
<dbReference type="GO" id="GO:0003700">
    <property type="term" value="F:DNA-binding transcription factor activity"/>
    <property type="evidence" value="ECO:0007669"/>
    <property type="project" value="InterPro"/>
</dbReference>
<feature type="compositionally biased region" description="Basic residues" evidence="2">
    <location>
        <begin position="459"/>
        <end position="468"/>
    </location>
</feature>
<dbReference type="Gene3D" id="4.10.280.10">
    <property type="entry name" value="Helix-loop-helix DNA-binding domain"/>
    <property type="match status" value="1"/>
</dbReference>
<feature type="region of interest" description="Disordered" evidence="2">
    <location>
        <begin position="132"/>
        <end position="156"/>
    </location>
</feature>
<dbReference type="SMART" id="SM00353">
    <property type="entry name" value="HLH"/>
    <property type="match status" value="1"/>
</dbReference>
<dbReference type="InterPro" id="IPR050433">
    <property type="entry name" value="Myc_transcription_factors"/>
</dbReference>
<dbReference type="OrthoDB" id="5964374at2759"/>
<dbReference type="AlphaFoldDB" id="A0A3L8DFB5"/>
<feature type="region of interest" description="Disordered" evidence="2">
    <location>
        <begin position="245"/>
        <end position="286"/>
    </location>
</feature>
<feature type="compositionally biased region" description="Low complexity" evidence="2">
    <location>
        <begin position="340"/>
        <end position="362"/>
    </location>
</feature>
<dbReference type="Pfam" id="PF00010">
    <property type="entry name" value="HLH"/>
    <property type="match status" value="1"/>
</dbReference>
<feature type="compositionally biased region" description="Basic and acidic residues" evidence="2">
    <location>
        <begin position="191"/>
        <end position="212"/>
    </location>
</feature>
<dbReference type="CDD" id="cd11400">
    <property type="entry name" value="bHLHzip_Myc"/>
    <property type="match status" value="1"/>
</dbReference>
<proteinExistence type="predicted"/>
<feature type="region of interest" description="Disordered" evidence="2">
    <location>
        <begin position="312"/>
        <end position="484"/>
    </location>
</feature>
<dbReference type="InterPro" id="IPR036638">
    <property type="entry name" value="HLH_DNA-bd_sf"/>
</dbReference>
<dbReference type="PROSITE" id="PS50888">
    <property type="entry name" value="BHLH"/>
    <property type="match status" value="1"/>
</dbReference>
<protein>
    <recommendedName>
        <fullName evidence="3">BHLH domain-containing protein</fullName>
    </recommendedName>
</protein>
<dbReference type="EMBL" id="QOIP01000009">
    <property type="protein sequence ID" value="RLU19150.1"/>
    <property type="molecule type" value="Genomic_DNA"/>
</dbReference>
<feature type="region of interest" description="Disordered" evidence="2">
    <location>
        <begin position="177"/>
        <end position="228"/>
    </location>
</feature>
<evidence type="ECO:0000256" key="1">
    <source>
        <dbReference type="ARBA" id="ARBA00023125"/>
    </source>
</evidence>
<feature type="compositionally biased region" description="Basic and acidic residues" evidence="2">
    <location>
        <begin position="469"/>
        <end position="484"/>
    </location>
</feature>
<sequence length="583" mass="67556">MSMKEEEDPSWAEGPWDPFSSLLDEMSDIHNSYEPIFGDNRSDRYDEEENTDGSFIRDLLMEPLLNDADYELIKSDCPWFNNLLHPEAVNCTWDGKCHTYHQQPVLKLNFLNTEQIEQMEVETEMQMKMQTQVQKQPQMQTQTRTPASRSILKTQSNVLTDSSFRLKLFQDENRIIKIKAEPPKQSNNTSKQEKNKTSKEVKSLESDGDSRRSWSPQSTPDSEPENEPIFRHNQINLHEYISQGVTKSTSEPKTSQPIKKGQQKTRQSYSRRKEEEKKNKRKMTAVDDTNIIMRNTLSDHCYYLSDRSNVQQRLGMEPSDSEYEDADDVDEEIDVESVESVESAESAEPVEPVEPIVPIKPIEPIRQEKQCNRGKRGRKAAITTPVATKPPAPPAQNTVVRRPRGRPPGSTNAAKRKLNEAQKAPVNTTGLKRSTPQDVSKKTGNASKRPRTTQTQRAPRGKGKRKSRFGNENEEEKRNLHNNMERQRRIDLRLQFEKLRDLVPAIASKLKTPKVAILTQADYLFTTLDIKKQKLSIEESKLKIDKDNLLKKFRRHQRKYRKHYLKLKKANGYQFYSGWQGRW</sequence>
<name>A0A3L8DFB5_OOCBI</name>
<feature type="compositionally biased region" description="Low complexity" evidence="2">
    <location>
        <begin position="132"/>
        <end position="143"/>
    </location>
</feature>
<dbReference type="PANTHER" id="PTHR45851">
    <property type="entry name" value="MYC PROTO-ONCOGENE"/>
    <property type="match status" value="1"/>
</dbReference>
<comment type="caution">
    <text evidence="4">The sequence shown here is derived from an EMBL/GenBank/DDBJ whole genome shotgun (WGS) entry which is preliminary data.</text>
</comment>
<reference evidence="4 5" key="1">
    <citation type="journal article" date="2018" name="Genome Res.">
        <title>The genomic architecture and molecular evolution of ant odorant receptors.</title>
        <authorList>
            <person name="McKenzie S.K."/>
            <person name="Kronauer D.J.C."/>
        </authorList>
    </citation>
    <scope>NUCLEOTIDE SEQUENCE [LARGE SCALE GENOMIC DNA]</scope>
    <source>
        <strain evidence="4">Clonal line C1</strain>
    </source>
</reference>
<dbReference type="InterPro" id="IPR011598">
    <property type="entry name" value="bHLH_dom"/>
</dbReference>
<feature type="domain" description="BHLH" evidence="3">
    <location>
        <begin position="476"/>
        <end position="528"/>
    </location>
</feature>
<feature type="compositionally biased region" description="Acidic residues" evidence="2">
    <location>
        <begin position="1"/>
        <end position="10"/>
    </location>
</feature>